<evidence type="ECO:0000313" key="8">
    <source>
        <dbReference type="Proteomes" id="UP001055219"/>
    </source>
</evidence>
<evidence type="ECO:0000256" key="4">
    <source>
        <dbReference type="ARBA" id="ARBA00022824"/>
    </source>
</evidence>
<keyword evidence="4" id="KW-0256">Endoplasmic reticulum</keyword>
<dbReference type="InterPro" id="IPR052374">
    <property type="entry name" value="SERAC1"/>
</dbReference>
<evidence type="ECO:0000256" key="3">
    <source>
        <dbReference type="ARBA" id="ARBA00004370"/>
    </source>
</evidence>
<comment type="subcellular location">
    <subcellularLocation>
        <location evidence="2">Endoplasmic reticulum</location>
    </subcellularLocation>
    <subcellularLocation>
        <location evidence="3">Membrane</location>
    </subcellularLocation>
    <subcellularLocation>
        <location evidence="1">Mitochondrion</location>
    </subcellularLocation>
</comment>
<dbReference type="PANTHER" id="PTHR48182:SF2">
    <property type="entry name" value="PROTEIN SERAC1"/>
    <property type="match status" value="1"/>
</dbReference>
<dbReference type="EMBL" id="JAGIXG020000001">
    <property type="protein sequence ID" value="KAI6786016.1"/>
    <property type="molecule type" value="Genomic_DNA"/>
</dbReference>
<dbReference type="RefSeq" id="XP_051366872.1">
    <property type="nucleotide sequence ID" value="XM_051506606.1"/>
</dbReference>
<dbReference type="GeneID" id="75832833"/>
<sequence>MTDMEPGTLDRYAVLRSYEPRDVQVKESSDSAHLGQRNSDDRSTRSVITHLDAAGLGIIGRVLSVVYGTWHGTPATLVSLQFRFRSRAGSLRFRTSEIAVTFDKASILDSGDDNAALAVPPAVVSLYPKALDGGEGGCSIKGSYWLKKNQNFANEVYWKIHENSAETSGLPDEVGLCVVVTNRGPFLGVVEAEATLKLAPKARFSFRNLPWSKDDPLLFDGKTAKGPQMEQTRFDTLTDEQWAKWIAMLHGRLSVPPSMKSEDTLMDTSSGTSSTEQTGRADLVYRVRGIPADWSEDKLVLELAALFSLQANQLSLLTFARSAFAHRSREAAVAVVSFLSRPPRVLVPEGRQWSFSIPGASSGQGVAIATLVLDRNFEGLTPLGRISPTSTLFYADIIAVPGVGGHAYGSFKDRGRSYMWLQDSLPVDLRLSESKLARVLIYGYDSHLSESQSFQNLWDLGGKLQATIRESRSAIIRMSRGNERDRHVLNCIAGVVFFGVPNKGMNITSLIPMVGHQPNRPLLDSISSDSELLGEQSVAFQHAVSRMTRGLPIFSIYEMVLSPTAVQEGSKWRMAGTPAMLVDRDSATHGRPLDSESRFVLGLNRNHSDLVKFERNCDDYELVLAFLKEILTGYLARTADGG</sequence>
<accession>A0A9P9Y9M0</accession>
<dbReference type="GO" id="GO:0005739">
    <property type="term" value="C:mitochondrion"/>
    <property type="evidence" value="ECO:0007669"/>
    <property type="project" value="UniProtKB-SubCell"/>
</dbReference>
<dbReference type="GO" id="GO:0016020">
    <property type="term" value="C:membrane"/>
    <property type="evidence" value="ECO:0007669"/>
    <property type="project" value="UniProtKB-SubCell"/>
</dbReference>
<reference evidence="7" key="2">
    <citation type="submission" date="2022-07" db="EMBL/GenBank/DDBJ databases">
        <authorList>
            <person name="Goncalves M.F.M."/>
            <person name="Hilario S."/>
            <person name="Van De Peer Y."/>
            <person name="Esteves A.C."/>
            <person name="Alves A."/>
        </authorList>
    </citation>
    <scope>NUCLEOTIDE SEQUENCE</scope>
    <source>
        <strain evidence="7">MUM 19.33</strain>
    </source>
</reference>
<keyword evidence="6" id="KW-0472">Membrane</keyword>
<evidence type="ECO:0000256" key="2">
    <source>
        <dbReference type="ARBA" id="ARBA00004240"/>
    </source>
</evidence>
<evidence type="ECO:0000256" key="1">
    <source>
        <dbReference type="ARBA" id="ARBA00004173"/>
    </source>
</evidence>
<proteinExistence type="predicted"/>
<gene>
    <name evidence="7" type="ORF">J7T54_006355</name>
</gene>
<organism evidence="7 8">
    <name type="scientific">Emericellopsis cladophorae</name>
    <dbReference type="NCBI Taxonomy" id="2686198"/>
    <lineage>
        <taxon>Eukaryota</taxon>
        <taxon>Fungi</taxon>
        <taxon>Dikarya</taxon>
        <taxon>Ascomycota</taxon>
        <taxon>Pezizomycotina</taxon>
        <taxon>Sordariomycetes</taxon>
        <taxon>Hypocreomycetidae</taxon>
        <taxon>Hypocreales</taxon>
        <taxon>Bionectriaceae</taxon>
        <taxon>Emericellopsis</taxon>
    </lineage>
</organism>
<dbReference type="Proteomes" id="UP001055219">
    <property type="component" value="Unassembled WGS sequence"/>
</dbReference>
<keyword evidence="5" id="KW-0496">Mitochondrion</keyword>
<dbReference type="OrthoDB" id="1658288at2759"/>
<name>A0A9P9Y9M0_9HYPO</name>
<dbReference type="AlphaFoldDB" id="A0A9P9Y9M0"/>
<comment type="caution">
    <text evidence="7">The sequence shown here is derived from an EMBL/GenBank/DDBJ whole genome shotgun (WGS) entry which is preliminary data.</text>
</comment>
<dbReference type="GO" id="GO:0005783">
    <property type="term" value="C:endoplasmic reticulum"/>
    <property type="evidence" value="ECO:0007669"/>
    <property type="project" value="UniProtKB-SubCell"/>
</dbReference>
<evidence type="ECO:0000313" key="7">
    <source>
        <dbReference type="EMBL" id="KAI6786016.1"/>
    </source>
</evidence>
<reference evidence="7" key="1">
    <citation type="journal article" date="2021" name="J Fungi (Basel)">
        <title>Genomic and Metabolomic Analyses of the Marine Fungus Emericellopsis cladophorae: Insights into Saltwater Adaptability Mechanisms and Its Biosynthetic Potential.</title>
        <authorList>
            <person name="Goncalves M.F.M."/>
            <person name="Hilario S."/>
            <person name="Van de Peer Y."/>
            <person name="Esteves A.C."/>
            <person name="Alves A."/>
        </authorList>
    </citation>
    <scope>NUCLEOTIDE SEQUENCE</scope>
    <source>
        <strain evidence="7">MUM 19.33</strain>
    </source>
</reference>
<evidence type="ECO:0000256" key="6">
    <source>
        <dbReference type="ARBA" id="ARBA00023136"/>
    </source>
</evidence>
<dbReference type="PANTHER" id="PTHR48182">
    <property type="entry name" value="PROTEIN SERAC1"/>
    <property type="match status" value="1"/>
</dbReference>
<keyword evidence="8" id="KW-1185">Reference proteome</keyword>
<evidence type="ECO:0000256" key="5">
    <source>
        <dbReference type="ARBA" id="ARBA00023128"/>
    </source>
</evidence>
<protein>
    <submittedName>
        <fullName evidence="7">Uncharacterized protein</fullName>
    </submittedName>
</protein>